<organism evidence="1 2">
    <name type="scientific">Labeo rohita</name>
    <name type="common">Indian major carp</name>
    <name type="synonym">Cyprinus rohita</name>
    <dbReference type="NCBI Taxonomy" id="84645"/>
    <lineage>
        <taxon>Eukaryota</taxon>
        <taxon>Metazoa</taxon>
        <taxon>Chordata</taxon>
        <taxon>Craniata</taxon>
        <taxon>Vertebrata</taxon>
        <taxon>Euteleostomi</taxon>
        <taxon>Actinopterygii</taxon>
        <taxon>Neopterygii</taxon>
        <taxon>Teleostei</taxon>
        <taxon>Ostariophysi</taxon>
        <taxon>Cypriniformes</taxon>
        <taxon>Cyprinidae</taxon>
        <taxon>Labeoninae</taxon>
        <taxon>Labeonini</taxon>
        <taxon>Labeo</taxon>
    </lineage>
</organism>
<name>A0A498MM82_LABRO</name>
<sequence length="76" mass="8033">MGRLLTLCICWKLKTETDEGIRRVLLFSHARSLSVPPSGPSFPIVPVSISVPPAGLVGTSPPPVPAARATLATTIW</sequence>
<evidence type="ECO:0000313" key="2">
    <source>
        <dbReference type="Proteomes" id="UP000290572"/>
    </source>
</evidence>
<dbReference type="AlphaFoldDB" id="A0A498MM82"/>
<proteinExistence type="predicted"/>
<keyword evidence="2" id="KW-1185">Reference proteome</keyword>
<protein>
    <submittedName>
        <fullName evidence="1">Uncharacterized protein</fullName>
    </submittedName>
</protein>
<gene>
    <name evidence="1" type="ORF">ROHU_024291</name>
</gene>
<dbReference type="EMBL" id="QBIY01012613">
    <property type="protein sequence ID" value="RXN21370.1"/>
    <property type="molecule type" value="Genomic_DNA"/>
</dbReference>
<evidence type="ECO:0000313" key="1">
    <source>
        <dbReference type="EMBL" id="RXN21370.1"/>
    </source>
</evidence>
<accession>A0A498MM82</accession>
<reference evidence="1 2" key="1">
    <citation type="submission" date="2018-03" db="EMBL/GenBank/DDBJ databases">
        <title>Draft genome sequence of Rohu Carp (Labeo rohita).</title>
        <authorList>
            <person name="Das P."/>
            <person name="Kushwaha B."/>
            <person name="Joshi C.G."/>
            <person name="Kumar D."/>
            <person name="Nagpure N.S."/>
            <person name="Sahoo L."/>
            <person name="Das S.P."/>
            <person name="Bit A."/>
            <person name="Patnaik S."/>
            <person name="Meher P.K."/>
            <person name="Jayasankar P."/>
            <person name="Koringa P.G."/>
            <person name="Patel N.V."/>
            <person name="Hinsu A.T."/>
            <person name="Kumar R."/>
            <person name="Pandey M."/>
            <person name="Agarwal S."/>
            <person name="Srivastava S."/>
            <person name="Singh M."/>
            <person name="Iquebal M.A."/>
            <person name="Jaiswal S."/>
            <person name="Angadi U.B."/>
            <person name="Kumar N."/>
            <person name="Raza M."/>
            <person name="Shah T.M."/>
            <person name="Rai A."/>
            <person name="Jena J.K."/>
        </authorList>
    </citation>
    <scope>NUCLEOTIDE SEQUENCE [LARGE SCALE GENOMIC DNA]</scope>
    <source>
        <strain evidence="1">DASCIFA01</strain>
        <tissue evidence="1">Testis</tissue>
    </source>
</reference>
<comment type="caution">
    <text evidence="1">The sequence shown here is derived from an EMBL/GenBank/DDBJ whole genome shotgun (WGS) entry which is preliminary data.</text>
</comment>
<dbReference type="Proteomes" id="UP000290572">
    <property type="component" value="Unassembled WGS sequence"/>
</dbReference>